<keyword evidence="1" id="KW-0812">Transmembrane</keyword>
<feature type="transmembrane region" description="Helical" evidence="1">
    <location>
        <begin position="89"/>
        <end position="108"/>
    </location>
</feature>
<name>A0A829H2H1_LACPA</name>
<keyword evidence="1" id="KW-1133">Transmembrane helix</keyword>
<evidence type="ECO:0000313" key="3">
    <source>
        <dbReference type="Proteomes" id="UP000014244"/>
    </source>
</evidence>
<dbReference type="EMBL" id="ANKE01000801">
    <property type="protein sequence ID" value="EPC69830.1"/>
    <property type="molecule type" value="Genomic_DNA"/>
</dbReference>
<comment type="caution">
    <text evidence="2">The sequence shown here is derived from an EMBL/GenBank/DDBJ whole genome shotgun (WGS) entry which is preliminary data.</text>
</comment>
<dbReference type="Proteomes" id="UP000014244">
    <property type="component" value="Unassembled WGS sequence"/>
</dbReference>
<evidence type="ECO:0000256" key="1">
    <source>
        <dbReference type="SAM" id="Phobius"/>
    </source>
</evidence>
<reference evidence="2 3" key="1">
    <citation type="journal article" date="2013" name="PLoS ONE">
        <title>Lactobacillus paracasei comparative genomics: towards species pan-genome definition and exploitation of diversity.</title>
        <authorList>
            <person name="Smokvina T."/>
            <person name="Wels M."/>
            <person name="Polka J."/>
            <person name="Chervaux C."/>
            <person name="Brisse S."/>
            <person name="Boekhorst J."/>
            <person name="van Hylckama Vlieg J.E."/>
            <person name="Siezen R.J."/>
        </authorList>
    </citation>
    <scope>NUCLEOTIDE SEQUENCE [LARGE SCALE GENOMIC DNA]</scope>
    <source>
        <strain evidence="2 3">Lpp41</strain>
    </source>
</reference>
<feature type="transmembrane region" description="Helical" evidence="1">
    <location>
        <begin position="56"/>
        <end position="77"/>
    </location>
</feature>
<organism evidence="2 3">
    <name type="scientific">Lacticaseibacillus paracasei subsp. paracasei Lpp41</name>
    <dbReference type="NCBI Taxonomy" id="1256208"/>
    <lineage>
        <taxon>Bacteria</taxon>
        <taxon>Bacillati</taxon>
        <taxon>Bacillota</taxon>
        <taxon>Bacilli</taxon>
        <taxon>Lactobacillales</taxon>
        <taxon>Lactobacillaceae</taxon>
        <taxon>Lacticaseibacillus</taxon>
    </lineage>
</organism>
<protein>
    <submittedName>
        <fullName evidence="2">Uncharacterized protein</fullName>
    </submittedName>
</protein>
<gene>
    <name evidence="2" type="ORF">Lpp41_16575</name>
</gene>
<proteinExistence type="predicted"/>
<keyword evidence="1" id="KW-0472">Membrane</keyword>
<sequence length="110" mass="12201">MMSIFVKVILITYAILTGVVSLVALKNKLTKKYSTLGFLASLILVVSVWWLDIRGIFSFLTSVVALALIQVQTYLNGKSLYDQIHLSHHIVRLCVHIGILILVGMAAFNV</sequence>
<feature type="transmembrane region" description="Helical" evidence="1">
    <location>
        <begin position="6"/>
        <end position="25"/>
    </location>
</feature>
<dbReference type="AlphaFoldDB" id="A0A829H2H1"/>
<accession>A0A829H2H1</accession>
<feature type="transmembrane region" description="Helical" evidence="1">
    <location>
        <begin position="32"/>
        <end position="50"/>
    </location>
</feature>
<evidence type="ECO:0000313" key="2">
    <source>
        <dbReference type="EMBL" id="EPC69830.1"/>
    </source>
</evidence>